<keyword evidence="4" id="KW-1003">Cell membrane</keyword>
<sequence length="340" mass="39267">MKLFLQEHKLLILMQIVVLFSVLGIYWLDGYHRLLPALYSVFLGAFLTAVYLAYHYVSRRRLYGLLSKPLQVPEDVLQRDLTPIGEALQELLRAQYRYYQQQLDQNQHEQREHLTFMDQWVHQMKTPLSVIELTVQQVDEPEFASIREEAEQMRANLNMVLYMARLRSFQQDFHVKTVSLSRIISEVVHEQKRSFIRSGVYPDVQERSGSLNVETDEKWLFFMLSQLVNNAVKYSSGSGKKVHLTTSIANNKAIVEVQDHGVGIPAQDIRRVFDPFFTGENGRHFRESTGMGLYLTREAARRLDHGLEIESVPGEGTTVRIIFQSYQVGAAMPATDTLNE</sequence>
<evidence type="ECO:0000313" key="17">
    <source>
        <dbReference type="Proteomes" id="UP001185028"/>
    </source>
</evidence>
<dbReference type="PANTHER" id="PTHR45453">
    <property type="entry name" value="PHOSPHATE REGULON SENSOR PROTEIN PHOR"/>
    <property type="match status" value="1"/>
</dbReference>
<evidence type="ECO:0000256" key="10">
    <source>
        <dbReference type="ARBA" id="ARBA00022840"/>
    </source>
</evidence>
<evidence type="ECO:0000256" key="14">
    <source>
        <dbReference type="SAM" id="Phobius"/>
    </source>
</evidence>
<keyword evidence="5" id="KW-0597">Phosphoprotein</keyword>
<organism evidence="16 17">
    <name type="scientific">Paenibacillus hunanensis</name>
    <dbReference type="NCBI Taxonomy" id="539262"/>
    <lineage>
        <taxon>Bacteria</taxon>
        <taxon>Bacillati</taxon>
        <taxon>Bacillota</taxon>
        <taxon>Bacilli</taxon>
        <taxon>Bacillales</taxon>
        <taxon>Paenibacillaceae</taxon>
        <taxon>Paenibacillus</taxon>
    </lineage>
</organism>
<dbReference type="EMBL" id="JAVDQH010000006">
    <property type="protein sequence ID" value="MDR6243928.1"/>
    <property type="molecule type" value="Genomic_DNA"/>
</dbReference>
<feature type="domain" description="Histidine kinase" evidence="15">
    <location>
        <begin position="119"/>
        <end position="327"/>
    </location>
</feature>
<evidence type="ECO:0000256" key="6">
    <source>
        <dbReference type="ARBA" id="ARBA00022679"/>
    </source>
</evidence>
<gene>
    <name evidence="16" type="ORF">JOC58_001821</name>
</gene>
<evidence type="ECO:0000256" key="9">
    <source>
        <dbReference type="ARBA" id="ARBA00022777"/>
    </source>
</evidence>
<evidence type="ECO:0000313" key="16">
    <source>
        <dbReference type="EMBL" id="MDR6243928.1"/>
    </source>
</evidence>
<comment type="caution">
    <text evidence="16">The sequence shown here is derived from an EMBL/GenBank/DDBJ whole genome shotgun (WGS) entry which is preliminary data.</text>
</comment>
<evidence type="ECO:0000256" key="12">
    <source>
        <dbReference type="ARBA" id="ARBA00023012"/>
    </source>
</evidence>
<dbReference type="RefSeq" id="WP_188775927.1">
    <property type="nucleotide sequence ID" value="NZ_BMMB01000005.1"/>
</dbReference>
<evidence type="ECO:0000256" key="1">
    <source>
        <dbReference type="ARBA" id="ARBA00000085"/>
    </source>
</evidence>
<keyword evidence="11 14" id="KW-1133">Transmembrane helix</keyword>
<comment type="subcellular location">
    <subcellularLocation>
        <location evidence="2">Cell membrane</location>
        <topology evidence="2">Multi-pass membrane protein</topology>
    </subcellularLocation>
</comment>
<feature type="transmembrane region" description="Helical" evidence="14">
    <location>
        <begin position="12"/>
        <end position="28"/>
    </location>
</feature>
<dbReference type="EC" id="2.7.13.3" evidence="3"/>
<dbReference type="PRINTS" id="PR00344">
    <property type="entry name" value="BCTRLSENSOR"/>
</dbReference>
<dbReference type="InterPro" id="IPR004358">
    <property type="entry name" value="Sig_transdc_His_kin-like_C"/>
</dbReference>
<feature type="transmembrane region" description="Helical" evidence="14">
    <location>
        <begin position="34"/>
        <end position="54"/>
    </location>
</feature>
<comment type="catalytic activity">
    <reaction evidence="1">
        <text>ATP + protein L-histidine = ADP + protein N-phospho-L-histidine.</text>
        <dbReference type="EC" id="2.7.13.3"/>
    </reaction>
</comment>
<evidence type="ECO:0000256" key="2">
    <source>
        <dbReference type="ARBA" id="ARBA00004651"/>
    </source>
</evidence>
<dbReference type="Pfam" id="PF02518">
    <property type="entry name" value="HATPase_c"/>
    <property type="match status" value="1"/>
</dbReference>
<dbReference type="PANTHER" id="PTHR45453:SF2">
    <property type="entry name" value="HISTIDINE KINASE"/>
    <property type="match status" value="1"/>
</dbReference>
<keyword evidence="12" id="KW-0902">Two-component regulatory system</keyword>
<keyword evidence="8" id="KW-0547">Nucleotide-binding</keyword>
<keyword evidence="17" id="KW-1185">Reference proteome</keyword>
<keyword evidence="10" id="KW-0067">ATP-binding</keyword>
<dbReference type="PROSITE" id="PS50109">
    <property type="entry name" value="HIS_KIN"/>
    <property type="match status" value="1"/>
</dbReference>
<dbReference type="Proteomes" id="UP001185028">
    <property type="component" value="Unassembled WGS sequence"/>
</dbReference>
<accession>A0ABU1IXG2</accession>
<proteinExistence type="predicted"/>
<reference evidence="16 17" key="1">
    <citation type="submission" date="2023-07" db="EMBL/GenBank/DDBJ databases">
        <title>Genomic Encyclopedia of Type Strains, Phase IV (KMG-IV): sequencing the most valuable type-strain genomes for metagenomic binning, comparative biology and taxonomic classification.</title>
        <authorList>
            <person name="Goeker M."/>
        </authorList>
    </citation>
    <scope>NUCLEOTIDE SEQUENCE [LARGE SCALE GENOMIC DNA]</scope>
    <source>
        <strain evidence="16 17">DSM 22170</strain>
    </source>
</reference>
<keyword evidence="9 16" id="KW-0418">Kinase</keyword>
<evidence type="ECO:0000256" key="5">
    <source>
        <dbReference type="ARBA" id="ARBA00022553"/>
    </source>
</evidence>
<evidence type="ECO:0000256" key="13">
    <source>
        <dbReference type="ARBA" id="ARBA00023136"/>
    </source>
</evidence>
<evidence type="ECO:0000256" key="11">
    <source>
        <dbReference type="ARBA" id="ARBA00022989"/>
    </source>
</evidence>
<protein>
    <recommendedName>
        <fullName evidence="3">histidine kinase</fullName>
        <ecNumber evidence="3">2.7.13.3</ecNumber>
    </recommendedName>
</protein>
<keyword evidence="13 14" id="KW-0472">Membrane</keyword>
<dbReference type="Gene3D" id="3.30.565.10">
    <property type="entry name" value="Histidine kinase-like ATPase, C-terminal domain"/>
    <property type="match status" value="1"/>
</dbReference>
<evidence type="ECO:0000256" key="4">
    <source>
        <dbReference type="ARBA" id="ARBA00022475"/>
    </source>
</evidence>
<evidence type="ECO:0000256" key="8">
    <source>
        <dbReference type="ARBA" id="ARBA00022741"/>
    </source>
</evidence>
<dbReference type="CDD" id="cd00082">
    <property type="entry name" value="HisKA"/>
    <property type="match status" value="1"/>
</dbReference>
<dbReference type="SUPFAM" id="SSF55874">
    <property type="entry name" value="ATPase domain of HSP90 chaperone/DNA topoisomerase II/histidine kinase"/>
    <property type="match status" value="1"/>
</dbReference>
<dbReference type="SMART" id="SM00387">
    <property type="entry name" value="HATPase_c"/>
    <property type="match status" value="1"/>
</dbReference>
<dbReference type="InterPro" id="IPR050351">
    <property type="entry name" value="BphY/WalK/GraS-like"/>
</dbReference>
<dbReference type="InterPro" id="IPR003594">
    <property type="entry name" value="HATPase_dom"/>
</dbReference>
<evidence type="ECO:0000259" key="15">
    <source>
        <dbReference type="PROSITE" id="PS50109"/>
    </source>
</evidence>
<dbReference type="InterPro" id="IPR036890">
    <property type="entry name" value="HATPase_C_sf"/>
</dbReference>
<name>A0ABU1IXG2_9BACL</name>
<dbReference type="GO" id="GO:0016301">
    <property type="term" value="F:kinase activity"/>
    <property type="evidence" value="ECO:0007669"/>
    <property type="project" value="UniProtKB-KW"/>
</dbReference>
<keyword evidence="6" id="KW-0808">Transferase</keyword>
<keyword evidence="7 14" id="KW-0812">Transmembrane</keyword>
<dbReference type="InterPro" id="IPR005467">
    <property type="entry name" value="His_kinase_dom"/>
</dbReference>
<dbReference type="InterPro" id="IPR003661">
    <property type="entry name" value="HisK_dim/P_dom"/>
</dbReference>
<evidence type="ECO:0000256" key="3">
    <source>
        <dbReference type="ARBA" id="ARBA00012438"/>
    </source>
</evidence>
<evidence type="ECO:0000256" key="7">
    <source>
        <dbReference type="ARBA" id="ARBA00022692"/>
    </source>
</evidence>